<keyword evidence="5" id="KW-1185">Reference proteome</keyword>
<dbReference type="GO" id="GO:0033712">
    <property type="term" value="F:1,5-anhydro-D-fructose reductase (1,5-anhydro-D-mannitol-forming) activity"/>
    <property type="evidence" value="ECO:0007669"/>
    <property type="project" value="UniProtKB-EC"/>
</dbReference>
<dbReference type="Proteomes" id="UP000280861">
    <property type="component" value="Unassembled WGS sequence"/>
</dbReference>
<dbReference type="InterPro" id="IPR055170">
    <property type="entry name" value="GFO_IDH_MocA-like_dom"/>
</dbReference>
<dbReference type="SUPFAM" id="SSF55347">
    <property type="entry name" value="Glyceraldehyde-3-phosphate dehydrogenase-like, C-terminal domain"/>
    <property type="match status" value="1"/>
</dbReference>
<name>A0A3P5WKG9_9MICC</name>
<dbReference type="InterPro" id="IPR052515">
    <property type="entry name" value="Gfo/Idh/MocA_Oxidoreductase"/>
</dbReference>
<dbReference type="EMBL" id="UXAU01000014">
    <property type="protein sequence ID" value="VDC22198.1"/>
    <property type="molecule type" value="Genomic_DNA"/>
</dbReference>
<dbReference type="Pfam" id="PF01408">
    <property type="entry name" value="GFO_IDH_MocA"/>
    <property type="match status" value="1"/>
</dbReference>
<evidence type="ECO:0000256" key="1">
    <source>
        <dbReference type="ARBA" id="ARBA00023027"/>
    </source>
</evidence>
<evidence type="ECO:0000259" key="3">
    <source>
        <dbReference type="Pfam" id="PF22725"/>
    </source>
</evidence>
<accession>A0A3P5WKG9</accession>
<dbReference type="PANTHER" id="PTHR43249:SF1">
    <property type="entry name" value="D-GLUCOSIDE 3-DEHYDROGENASE"/>
    <property type="match status" value="1"/>
</dbReference>
<protein>
    <submittedName>
        <fullName evidence="4">1,5-anhydro-D-fructose reductase</fullName>
        <ecNumber evidence="4">1.1.1.292</ecNumber>
    </submittedName>
</protein>
<dbReference type="InterPro" id="IPR036291">
    <property type="entry name" value="NAD(P)-bd_dom_sf"/>
</dbReference>
<dbReference type="GO" id="GO:0000166">
    <property type="term" value="F:nucleotide binding"/>
    <property type="evidence" value="ECO:0007669"/>
    <property type="project" value="InterPro"/>
</dbReference>
<dbReference type="AlphaFoldDB" id="A0A3P5WKG9"/>
<dbReference type="Pfam" id="PF22725">
    <property type="entry name" value="GFO_IDH_MocA_C3"/>
    <property type="match status" value="1"/>
</dbReference>
<dbReference type="Gene3D" id="3.30.360.10">
    <property type="entry name" value="Dihydrodipicolinate Reductase, domain 2"/>
    <property type="match status" value="1"/>
</dbReference>
<reference evidence="4 5" key="1">
    <citation type="submission" date="2018-11" db="EMBL/GenBank/DDBJ databases">
        <authorList>
            <person name="Criscuolo A."/>
        </authorList>
    </citation>
    <scope>NUCLEOTIDE SEQUENCE [LARGE SCALE GENOMIC DNA]</scope>
    <source>
        <strain evidence="4">AT11b</strain>
    </source>
</reference>
<dbReference type="PANTHER" id="PTHR43249">
    <property type="entry name" value="UDP-N-ACETYL-2-AMINO-2-DEOXY-D-GLUCURONATE OXIDASE"/>
    <property type="match status" value="1"/>
</dbReference>
<sequence length="271" mass="28793">MLQDERVQLVSVVTPTGTHIDIGTRVLDSGRHLLLEKPLDVDLARALGVASVGWWRSQAYYDSAPWRGTWAQDGGGALMNQGIHTLDLLLWFLGEPVRVTASSRRIAHQRIEVEDTLAAVVEFSSGALATVHATTAAYPGLAARLQIMGTTGSAIIEHEGLSYLHLANNTHVGDMGLHGAGNQVIAPNHACHRDATTNASGHARQFADLEDAVRSGGSPLATIADAVKTLATIHAIYRAASTGVAVELAEVIASPTFSPYRVGAAEHHVQR</sequence>
<feature type="domain" description="GFO/IDH/MocA-like oxidoreductase" evidence="3">
    <location>
        <begin position="50"/>
        <end position="154"/>
    </location>
</feature>
<gene>
    <name evidence="4" type="primary">afr_1</name>
    <name evidence="4" type="ORF">PSET11_00866</name>
</gene>
<evidence type="ECO:0000259" key="2">
    <source>
        <dbReference type="Pfam" id="PF01408"/>
    </source>
</evidence>
<evidence type="ECO:0000313" key="4">
    <source>
        <dbReference type="EMBL" id="VDC22198.1"/>
    </source>
</evidence>
<keyword evidence="1" id="KW-0520">NAD</keyword>
<organism evidence="4 5">
    <name type="scientific">Arthrobacter ulcerisalmonis</name>
    <dbReference type="NCBI Taxonomy" id="2483813"/>
    <lineage>
        <taxon>Bacteria</taxon>
        <taxon>Bacillati</taxon>
        <taxon>Actinomycetota</taxon>
        <taxon>Actinomycetes</taxon>
        <taxon>Micrococcales</taxon>
        <taxon>Micrococcaceae</taxon>
        <taxon>Arthrobacter</taxon>
    </lineage>
</organism>
<evidence type="ECO:0000313" key="5">
    <source>
        <dbReference type="Proteomes" id="UP000280861"/>
    </source>
</evidence>
<dbReference type="Gene3D" id="3.40.50.720">
    <property type="entry name" value="NAD(P)-binding Rossmann-like Domain"/>
    <property type="match status" value="1"/>
</dbReference>
<feature type="domain" description="Gfo/Idh/MocA-like oxidoreductase N-terminal" evidence="2">
    <location>
        <begin position="1"/>
        <end position="45"/>
    </location>
</feature>
<proteinExistence type="predicted"/>
<keyword evidence="4" id="KW-0560">Oxidoreductase</keyword>
<dbReference type="InterPro" id="IPR000683">
    <property type="entry name" value="Gfo/Idh/MocA-like_OxRdtase_N"/>
</dbReference>
<dbReference type="SUPFAM" id="SSF51735">
    <property type="entry name" value="NAD(P)-binding Rossmann-fold domains"/>
    <property type="match status" value="1"/>
</dbReference>
<dbReference type="EC" id="1.1.1.292" evidence="4"/>